<dbReference type="GeneID" id="81380044"/>
<dbReference type="AlphaFoldDB" id="A0A9W9TT40"/>
<accession>A0A9W9TT40</accession>
<dbReference type="RefSeq" id="XP_056503371.1">
    <property type="nucleotide sequence ID" value="XM_056640877.1"/>
</dbReference>
<reference evidence="1" key="1">
    <citation type="submission" date="2022-11" db="EMBL/GenBank/DDBJ databases">
        <authorList>
            <person name="Petersen C."/>
        </authorList>
    </citation>
    <scope>NUCLEOTIDE SEQUENCE</scope>
    <source>
        <strain evidence="1">IBT 23319</strain>
    </source>
</reference>
<name>A0A9W9TT40_PENCI</name>
<dbReference type="EMBL" id="JAPQKT010000002">
    <property type="protein sequence ID" value="KAJ5240366.1"/>
    <property type="molecule type" value="Genomic_DNA"/>
</dbReference>
<evidence type="ECO:0000313" key="1">
    <source>
        <dbReference type="EMBL" id="KAJ5240366.1"/>
    </source>
</evidence>
<reference evidence="1" key="2">
    <citation type="journal article" date="2023" name="IMA Fungus">
        <title>Comparative genomic study of the Penicillium genus elucidates a diverse pangenome and 15 lateral gene transfer events.</title>
        <authorList>
            <person name="Petersen C."/>
            <person name="Sorensen T."/>
            <person name="Nielsen M.R."/>
            <person name="Sondergaard T.E."/>
            <person name="Sorensen J.L."/>
            <person name="Fitzpatrick D.A."/>
            <person name="Frisvad J.C."/>
            <person name="Nielsen K.L."/>
        </authorList>
    </citation>
    <scope>NUCLEOTIDE SEQUENCE</scope>
    <source>
        <strain evidence="1">IBT 23319</strain>
    </source>
</reference>
<gene>
    <name evidence="1" type="ORF">N7469_001957</name>
</gene>
<protein>
    <submittedName>
        <fullName evidence="1">Uncharacterized protein</fullName>
    </submittedName>
</protein>
<proteinExistence type="predicted"/>
<evidence type="ECO:0000313" key="2">
    <source>
        <dbReference type="Proteomes" id="UP001147733"/>
    </source>
</evidence>
<organism evidence="1 2">
    <name type="scientific">Penicillium citrinum</name>
    <dbReference type="NCBI Taxonomy" id="5077"/>
    <lineage>
        <taxon>Eukaryota</taxon>
        <taxon>Fungi</taxon>
        <taxon>Dikarya</taxon>
        <taxon>Ascomycota</taxon>
        <taxon>Pezizomycotina</taxon>
        <taxon>Eurotiomycetes</taxon>
        <taxon>Eurotiomycetidae</taxon>
        <taxon>Eurotiales</taxon>
        <taxon>Aspergillaceae</taxon>
        <taxon>Penicillium</taxon>
    </lineage>
</organism>
<keyword evidence="2" id="KW-1185">Reference proteome</keyword>
<sequence length="299" mass="33455">MPKFMIPSPAQSSAMRGPTKVVLRPDPPEWLLAATKYPGRKKRSSFHVERHVSELLSQDQSLWTLCSLLIEIPKRDSGEDNVLLYRMIHVKSFVIHVDMVSTQQEMTFGLTGETLQSLSEIYRTVHLTNPANGALCESLDETQLSEMQRCFDEASAKFVFRTDLTALEEIEDDGCGMLPANLSEIAKAAVLALLEKPKMAPKNVRAQFIDKFRNRTTSVPSASFICHTDDFTATASIDRALSIDYEDHAQCSFVPACCSGQWHQKTGARNEPYKFYSPSHLVFPSTNRSAVAEPYSVLC</sequence>
<dbReference type="OrthoDB" id="5352472at2759"/>
<dbReference type="Proteomes" id="UP001147733">
    <property type="component" value="Unassembled WGS sequence"/>
</dbReference>
<comment type="caution">
    <text evidence="1">The sequence shown here is derived from an EMBL/GenBank/DDBJ whole genome shotgun (WGS) entry which is preliminary data.</text>
</comment>